<name>A0AB36TFN1_ACETH</name>
<dbReference type="GO" id="GO:0000162">
    <property type="term" value="P:L-tryptophan biosynthetic process"/>
    <property type="evidence" value="ECO:0007669"/>
    <property type="project" value="UniProtKB-KW"/>
</dbReference>
<keyword evidence="12 15" id="KW-0456">Lyase</keyword>
<comment type="function">
    <text evidence="13 15">Part of a heterotetrameric complex that catalyzes the two-step biosynthesis of anthranilate, an intermediate in the biosynthesis of L-tryptophan. In the first step, the glutamine-binding beta subunit (TrpG) of anthranilate synthase (AS) provides the glutamine amidotransferase activity which generates ammonia as a substrate that, along with chorismate, is used in the second step, catalyzed by the large alpha subunit of AS (TrpE) to produce anthranilate. In the absence of TrpG, TrpE can synthesize anthranilate directly from chorismate and high concentrations of ammonia.</text>
</comment>
<dbReference type="RefSeq" id="WP_003517208.1">
    <property type="nucleotide sequence ID" value="NZ_CP013828.1"/>
</dbReference>
<evidence type="ECO:0000256" key="9">
    <source>
        <dbReference type="ARBA" id="ARBA00022822"/>
    </source>
</evidence>
<dbReference type="InterPro" id="IPR005256">
    <property type="entry name" value="Anth_synth_I_PabB"/>
</dbReference>
<evidence type="ECO:0000256" key="2">
    <source>
        <dbReference type="ARBA" id="ARBA00004873"/>
    </source>
</evidence>
<proteinExistence type="inferred from homology"/>
<evidence type="ECO:0000256" key="13">
    <source>
        <dbReference type="ARBA" id="ARBA00025634"/>
    </source>
</evidence>
<dbReference type="GO" id="GO:0046872">
    <property type="term" value="F:metal ion binding"/>
    <property type="evidence" value="ECO:0007669"/>
    <property type="project" value="UniProtKB-KW"/>
</dbReference>
<comment type="catalytic activity">
    <reaction evidence="14 15">
        <text>chorismate + L-glutamine = anthranilate + pyruvate + L-glutamate + H(+)</text>
        <dbReference type="Rhea" id="RHEA:21732"/>
        <dbReference type="ChEBI" id="CHEBI:15361"/>
        <dbReference type="ChEBI" id="CHEBI:15378"/>
        <dbReference type="ChEBI" id="CHEBI:16567"/>
        <dbReference type="ChEBI" id="CHEBI:29748"/>
        <dbReference type="ChEBI" id="CHEBI:29985"/>
        <dbReference type="ChEBI" id="CHEBI:58359"/>
        <dbReference type="EC" id="4.1.3.27"/>
    </reaction>
</comment>
<dbReference type="InterPro" id="IPR005801">
    <property type="entry name" value="ADC_synthase"/>
</dbReference>
<dbReference type="InterPro" id="IPR006805">
    <property type="entry name" value="Anth_synth_I_N"/>
</dbReference>
<protein>
    <recommendedName>
        <fullName evidence="6 15">Anthranilate synthase component 1</fullName>
        <ecNumber evidence="5 15">4.1.3.27</ecNumber>
    </recommendedName>
</protein>
<dbReference type="InterPro" id="IPR019999">
    <property type="entry name" value="Anth_synth_I-like"/>
</dbReference>
<dbReference type="PRINTS" id="PR00095">
    <property type="entry name" value="ANTSNTHASEI"/>
</dbReference>
<dbReference type="SUPFAM" id="SSF56322">
    <property type="entry name" value="ADC synthase"/>
    <property type="match status" value="1"/>
</dbReference>
<dbReference type="Proteomes" id="UP000223596">
    <property type="component" value="Unassembled WGS sequence"/>
</dbReference>
<keyword evidence="10 15" id="KW-0460">Magnesium</keyword>
<dbReference type="AlphaFoldDB" id="A0AB36TFN1"/>
<comment type="cofactor">
    <cofactor evidence="1 15">
        <name>Mg(2+)</name>
        <dbReference type="ChEBI" id="CHEBI:18420"/>
    </cofactor>
</comment>
<evidence type="ECO:0000259" key="16">
    <source>
        <dbReference type="Pfam" id="PF00425"/>
    </source>
</evidence>
<keyword evidence="8 15" id="KW-0479">Metal-binding</keyword>
<comment type="caution">
    <text evidence="18">The sequence shown here is derived from an EMBL/GenBank/DDBJ whole genome shotgun (WGS) entry which is preliminary data.</text>
</comment>
<evidence type="ECO:0000256" key="6">
    <source>
        <dbReference type="ARBA" id="ARBA00020653"/>
    </source>
</evidence>
<evidence type="ECO:0000256" key="1">
    <source>
        <dbReference type="ARBA" id="ARBA00001946"/>
    </source>
</evidence>
<dbReference type="SMR" id="A0AB36TFN1"/>
<evidence type="ECO:0000256" key="3">
    <source>
        <dbReference type="ARBA" id="ARBA00009562"/>
    </source>
</evidence>
<dbReference type="EMBL" id="PDBW01000001">
    <property type="protein sequence ID" value="PFH02623.1"/>
    <property type="molecule type" value="Genomic_DNA"/>
</dbReference>
<evidence type="ECO:0000256" key="10">
    <source>
        <dbReference type="ARBA" id="ARBA00022842"/>
    </source>
</evidence>
<keyword evidence="9 15" id="KW-0822">Tryptophan biosynthesis</keyword>
<keyword evidence="11 15" id="KW-0057">Aromatic amino acid biosynthesis</keyword>
<evidence type="ECO:0000256" key="11">
    <source>
        <dbReference type="ARBA" id="ARBA00023141"/>
    </source>
</evidence>
<evidence type="ECO:0000313" key="18">
    <source>
        <dbReference type="EMBL" id="PFH02623.1"/>
    </source>
</evidence>
<evidence type="ECO:0000313" key="19">
    <source>
        <dbReference type="Proteomes" id="UP000223596"/>
    </source>
</evidence>
<dbReference type="PANTHER" id="PTHR11236">
    <property type="entry name" value="AMINOBENZOATE/ANTHRANILATE SYNTHASE"/>
    <property type="match status" value="1"/>
</dbReference>
<dbReference type="GO" id="GO:0004049">
    <property type="term" value="F:anthranilate synthase activity"/>
    <property type="evidence" value="ECO:0007669"/>
    <property type="project" value="UniProtKB-EC"/>
</dbReference>
<accession>A0AB36TFN1</accession>
<evidence type="ECO:0000256" key="4">
    <source>
        <dbReference type="ARBA" id="ARBA00011575"/>
    </source>
</evidence>
<dbReference type="EC" id="4.1.3.27" evidence="5 15"/>
<sequence length="494" mass="56020">MFYPTLDEVKIMAKDYNIIPVTMEVYADMETPISLFKRFEESSCCFLLESVEGGEKWARYSIIGKNPFLVVESYKNKTIIRERNGSQREVEGNPVEIIKGIMGKFKGANLPNLPRFNGGAVGYFGYDLIRHYENLPNVPEDDMGLPECHFMFTDEVLVYDHLKQKIHIIVNLHVNGNIERAYISAVDRIKTIHREILDTRWKTADNSVLSYNKKKNELAVTSNISKEDFCRNVLKAKQYIRDGDIFQVVLSQRLCVETNENPFNIYRALRVINPSPYMYYLKFGGYRIIGSSPEMLVRVENGIVETCPIAGTRKRGRTKEEDEALEKELLSDEKEIAEHVMLVDLGRNDIGRVSKFGTVAVKNLMHIERYSHVMHVVTNVQGEIREDKTPFDALMSILPAGTLSGAPKVRAMEIIDELETVKRGPYGGAIGYLSFNGNLDSCITIRTIILKDGKAYVQAGAGIVADSVPEREYEECYNKAMALLKAIEEAGEIR</sequence>
<gene>
    <name evidence="15" type="primary">trpE</name>
    <name evidence="18" type="ORF">M972_111408</name>
</gene>
<evidence type="ECO:0000256" key="5">
    <source>
        <dbReference type="ARBA" id="ARBA00012266"/>
    </source>
</evidence>
<comment type="subunit">
    <text evidence="4 15">Heterotetramer consisting of two non-identical subunits: a beta subunit (TrpG) and a large alpha subunit (TrpE).</text>
</comment>
<dbReference type="Pfam" id="PF04715">
    <property type="entry name" value="Anth_synt_I_N"/>
    <property type="match status" value="1"/>
</dbReference>
<comment type="pathway">
    <text evidence="2 15">Amino-acid biosynthesis; L-tryptophan biosynthesis; L-tryptophan from chorismate: step 1/5.</text>
</comment>
<comment type="similarity">
    <text evidence="3 15">Belongs to the anthranilate synthase component I family.</text>
</comment>
<feature type="domain" description="Anthranilate synthase component I N-terminal" evidence="17">
    <location>
        <begin position="28"/>
        <end position="168"/>
    </location>
</feature>
<evidence type="ECO:0000256" key="15">
    <source>
        <dbReference type="RuleBase" id="RU364045"/>
    </source>
</evidence>
<dbReference type="InterPro" id="IPR015890">
    <property type="entry name" value="Chorismate_C"/>
</dbReference>
<organism evidence="18 19">
    <name type="scientific">Acetivibrio thermocellus AD2</name>
    <dbReference type="NCBI Taxonomy" id="1138384"/>
    <lineage>
        <taxon>Bacteria</taxon>
        <taxon>Bacillati</taxon>
        <taxon>Bacillota</taxon>
        <taxon>Clostridia</taxon>
        <taxon>Eubacteriales</taxon>
        <taxon>Oscillospiraceae</taxon>
        <taxon>Acetivibrio</taxon>
    </lineage>
</organism>
<dbReference type="GeneID" id="35803219"/>
<evidence type="ECO:0000256" key="8">
    <source>
        <dbReference type="ARBA" id="ARBA00022723"/>
    </source>
</evidence>
<dbReference type="NCBIfam" id="TIGR00564">
    <property type="entry name" value="trpE_most"/>
    <property type="match status" value="1"/>
</dbReference>
<evidence type="ECO:0000259" key="17">
    <source>
        <dbReference type="Pfam" id="PF04715"/>
    </source>
</evidence>
<dbReference type="Gene3D" id="3.60.120.10">
    <property type="entry name" value="Anthranilate synthase"/>
    <property type="match status" value="1"/>
</dbReference>
<reference evidence="18 19" key="1">
    <citation type="submission" date="2017-09" db="EMBL/GenBank/DDBJ databases">
        <title>Evaluation of Pacific Biosciences Sequencing Technology to Finishing C. thermocellum Genome Sequences.</title>
        <authorList>
            <person name="Brown S."/>
        </authorList>
    </citation>
    <scope>NUCLEOTIDE SEQUENCE [LARGE SCALE GENOMIC DNA]</scope>
    <source>
        <strain evidence="18 19">AD2</strain>
    </source>
</reference>
<keyword evidence="7 15" id="KW-0028">Amino-acid biosynthesis</keyword>
<dbReference type="Pfam" id="PF00425">
    <property type="entry name" value="Chorismate_bind"/>
    <property type="match status" value="1"/>
</dbReference>
<evidence type="ECO:0000256" key="12">
    <source>
        <dbReference type="ARBA" id="ARBA00023239"/>
    </source>
</evidence>
<evidence type="ECO:0000256" key="7">
    <source>
        <dbReference type="ARBA" id="ARBA00022605"/>
    </source>
</evidence>
<dbReference type="PANTHER" id="PTHR11236:SF48">
    <property type="entry name" value="ISOCHORISMATE SYNTHASE MENF"/>
    <property type="match status" value="1"/>
</dbReference>
<evidence type="ECO:0000256" key="14">
    <source>
        <dbReference type="ARBA" id="ARBA00047683"/>
    </source>
</evidence>
<feature type="domain" description="Chorismate-utilising enzyme C-terminal" evidence="16">
    <location>
        <begin position="226"/>
        <end position="479"/>
    </location>
</feature>